<dbReference type="EMBL" id="CP022347">
    <property type="protein sequence ID" value="ASQ30449.1"/>
    <property type="molecule type" value="Genomic_DNA"/>
</dbReference>
<proteinExistence type="inferred from homology"/>
<dbReference type="AlphaFoldDB" id="A0A222MWZ0"/>
<gene>
    <name evidence="2" type="ORF">CAV_0783</name>
</gene>
<dbReference type="Pfam" id="PF04519">
    <property type="entry name" value="Bactofilin"/>
    <property type="match status" value="1"/>
</dbReference>
<dbReference type="PANTHER" id="PTHR35024:SF4">
    <property type="entry name" value="POLYMER-FORMING CYTOSKELETAL PROTEIN"/>
    <property type="match status" value="1"/>
</dbReference>
<dbReference type="Proteomes" id="UP000201169">
    <property type="component" value="Chromosome"/>
</dbReference>
<dbReference type="InterPro" id="IPR007607">
    <property type="entry name" value="BacA/B"/>
</dbReference>
<dbReference type="OrthoDB" id="5327254at2"/>
<evidence type="ECO:0000256" key="1">
    <source>
        <dbReference type="ARBA" id="ARBA00044755"/>
    </source>
</evidence>
<accession>A0A222MWZ0</accession>
<comment type="similarity">
    <text evidence="1">Belongs to the bactofilin family.</text>
</comment>
<dbReference type="PANTHER" id="PTHR35024">
    <property type="entry name" value="HYPOTHETICAL CYTOSOLIC PROTEIN"/>
    <property type="match status" value="1"/>
</dbReference>
<reference evidence="2 3" key="1">
    <citation type="submission" date="2017-07" db="EMBL/GenBank/DDBJ databases">
        <title>Analysis of two Campylobacter avium genomes and identification of a novel hippuricase gene.</title>
        <authorList>
            <person name="Miller W.G."/>
            <person name="Chapman M.H."/>
            <person name="Yee E."/>
            <person name="Revez J."/>
            <person name="Bono J.L."/>
            <person name="Rossi M."/>
        </authorList>
    </citation>
    <scope>NUCLEOTIDE SEQUENCE [LARGE SCALE GENOMIC DNA]</scope>
    <source>
        <strain evidence="2 3">LMG 24591</strain>
    </source>
</reference>
<evidence type="ECO:0000313" key="2">
    <source>
        <dbReference type="EMBL" id="ASQ30449.1"/>
    </source>
</evidence>
<name>A0A222MWZ0_9BACT</name>
<sequence>MAIFNKSNVDSGISETTVISSGARIEGQFYFNSILHLDGEINGVVQSQSVVIIGKTGVLKGQLSADKVVVNGVFEGELNADSLEVLAGGLVNGNISINQIAIENGGKFIGNSSFRDGVGSINLIENNNN</sequence>
<evidence type="ECO:0000313" key="3">
    <source>
        <dbReference type="Proteomes" id="UP000201169"/>
    </source>
</evidence>
<protein>
    <submittedName>
        <fullName evidence="2">Bactofilin domain protein</fullName>
    </submittedName>
</protein>
<dbReference type="RefSeq" id="WP_094325208.1">
    <property type="nucleotide sequence ID" value="NZ_CP022347.1"/>
</dbReference>
<keyword evidence="3" id="KW-1185">Reference proteome</keyword>
<dbReference type="KEGG" id="cavi:CAV_0783"/>
<organism evidence="2 3">
    <name type="scientific">Campylobacter avium LMG 24591</name>
    <dbReference type="NCBI Taxonomy" id="522484"/>
    <lineage>
        <taxon>Bacteria</taxon>
        <taxon>Pseudomonadati</taxon>
        <taxon>Campylobacterota</taxon>
        <taxon>Epsilonproteobacteria</taxon>
        <taxon>Campylobacterales</taxon>
        <taxon>Campylobacteraceae</taxon>
        <taxon>Campylobacter</taxon>
    </lineage>
</organism>